<sequence length="120" mass="13464">MKIKALYLLFSLFLMACTQEIQITPKVLPNAVVGQYYNAKIEIEKVTLIDGLFVDTSIPINSGLKMYTGVGQLPYSEHTIEIKGTPTHSGQYRIVLEGATRNAYGGNIYFRKEYDLVVVK</sequence>
<comment type="caution">
    <text evidence="2">The sequence shown here is derived from an EMBL/GenBank/DDBJ whole genome shotgun (WGS) entry which is preliminary data.</text>
</comment>
<accession>A0ABV7B8S0</accession>
<proteinExistence type="predicted"/>
<dbReference type="PROSITE" id="PS51257">
    <property type="entry name" value="PROKAR_LIPOPROTEIN"/>
    <property type="match status" value="1"/>
</dbReference>
<evidence type="ECO:0000313" key="3">
    <source>
        <dbReference type="Proteomes" id="UP001595455"/>
    </source>
</evidence>
<evidence type="ECO:0008006" key="4">
    <source>
        <dbReference type="Google" id="ProtNLM"/>
    </source>
</evidence>
<reference evidence="3" key="1">
    <citation type="journal article" date="2019" name="Int. J. Syst. Evol. Microbiol.">
        <title>The Global Catalogue of Microorganisms (GCM) 10K type strain sequencing project: providing services to taxonomists for standard genome sequencing and annotation.</title>
        <authorList>
            <consortium name="The Broad Institute Genomics Platform"/>
            <consortium name="The Broad Institute Genome Sequencing Center for Infectious Disease"/>
            <person name="Wu L."/>
            <person name="Ma J."/>
        </authorList>
    </citation>
    <scope>NUCLEOTIDE SEQUENCE [LARGE SCALE GENOMIC DNA]</scope>
    <source>
        <strain evidence="3">KCTC 62575</strain>
    </source>
</reference>
<feature type="chain" id="PRO_5045769689" description="DUF4249 family protein" evidence="1">
    <location>
        <begin position="17"/>
        <end position="120"/>
    </location>
</feature>
<evidence type="ECO:0000256" key="1">
    <source>
        <dbReference type="SAM" id="SignalP"/>
    </source>
</evidence>
<keyword evidence="1" id="KW-0732">Signal</keyword>
<keyword evidence="3" id="KW-1185">Reference proteome</keyword>
<evidence type="ECO:0000313" key="2">
    <source>
        <dbReference type="EMBL" id="MFC2993876.1"/>
    </source>
</evidence>
<dbReference type="Proteomes" id="UP001595455">
    <property type="component" value="Unassembled WGS sequence"/>
</dbReference>
<organism evidence="2 3">
    <name type="scientific">Acinetobacter sichuanensis</name>
    <dbReference type="NCBI Taxonomy" id="2136183"/>
    <lineage>
        <taxon>Bacteria</taxon>
        <taxon>Pseudomonadati</taxon>
        <taxon>Pseudomonadota</taxon>
        <taxon>Gammaproteobacteria</taxon>
        <taxon>Moraxellales</taxon>
        <taxon>Moraxellaceae</taxon>
        <taxon>Acinetobacter</taxon>
    </lineage>
</organism>
<gene>
    <name evidence="2" type="ORF">ACFODO_01025</name>
</gene>
<name>A0ABV7B8S0_9GAMM</name>
<protein>
    <recommendedName>
        <fullName evidence="4">DUF4249 family protein</fullName>
    </recommendedName>
</protein>
<dbReference type="RefSeq" id="WP_228198970.1">
    <property type="nucleotide sequence ID" value="NZ_JBHRSF010000003.1"/>
</dbReference>
<dbReference type="EMBL" id="JBHRSF010000003">
    <property type="protein sequence ID" value="MFC2993876.1"/>
    <property type="molecule type" value="Genomic_DNA"/>
</dbReference>
<feature type="signal peptide" evidence="1">
    <location>
        <begin position="1"/>
        <end position="16"/>
    </location>
</feature>